<proteinExistence type="predicted"/>
<keyword evidence="1" id="KW-1133">Transmembrane helix</keyword>
<keyword evidence="1" id="KW-0472">Membrane</keyword>
<dbReference type="NCBIfam" id="TIGR02357">
    <property type="entry name" value="ECF_ThiT_YuaJ"/>
    <property type="match status" value="1"/>
</dbReference>
<dbReference type="GO" id="GO:0015234">
    <property type="term" value="F:thiamine transmembrane transporter activity"/>
    <property type="evidence" value="ECO:0007669"/>
    <property type="project" value="InterPro"/>
</dbReference>
<feature type="transmembrane region" description="Helical" evidence="1">
    <location>
        <begin position="12"/>
        <end position="29"/>
    </location>
</feature>
<reference evidence="2" key="1">
    <citation type="submission" date="2020-02" db="EMBL/GenBank/DDBJ databases">
        <authorList>
            <person name="Meier V. D."/>
        </authorList>
    </citation>
    <scope>NUCLEOTIDE SEQUENCE</scope>
    <source>
        <strain evidence="2">AVDCRST_MAG12</strain>
    </source>
</reference>
<feature type="transmembrane region" description="Helical" evidence="1">
    <location>
        <begin position="104"/>
        <end position="128"/>
    </location>
</feature>
<dbReference type="InterPro" id="IPR012651">
    <property type="entry name" value="Thia_Transptr_ThiT"/>
</dbReference>
<accession>A0A6J4RFG2</accession>
<protein>
    <submittedName>
        <fullName evidence="2">Substrate-specific component ThiT of thiamin ECF transporter</fullName>
    </submittedName>
</protein>
<dbReference type="Gene3D" id="1.10.1760.20">
    <property type="match status" value="1"/>
</dbReference>
<feature type="transmembrane region" description="Helical" evidence="1">
    <location>
        <begin position="78"/>
        <end position="97"/>
    </location>
</feature>
<gene>
    <name evidence="2" type="ORF">AVDCRST_MAG12-886</name>
</gene>
<feature type="transmembrane region" description="Helical" evidence="1">
    <location>
        <begin position="148"/>
        <end position="167"/>
    </location>
</feature>
<name>A0A6J4RFG2_9ACTN</name>
<evidence type="ECO:0000313" key="2">
    <source>
        <dbReference type="EMBL" id="CAA9472396.1"/>
    </source>
</evidence>
<dbReference type="EMBL" id="CADCVK010000147">
    <property type="protein sequence ID" value="CAA9472396.1"/>
    <property type="molecule type" value="Genomic_DNA"/>
</dbReference>
<dbReference type="AlphaFoldDB" id="A0A6J4RFG2"/>
<sequence>MNAFRDTRVLTEAALAIALAFVLGLIKVFKMPYGGSISLEMVPLILLALRQGPWVGVVSGVVYGVLNLVSDPAVFHPIQVLLDYPLAFGVLGLAGFFRPTVRGAIIGATVAVLARFVCHFVSGVVFFASYAPEGWNPYVYSGAYNAAYLVPSLAIAIVVVVVLLRALEGAQPSPRQVRYRRSAAH</sequence>
<keyword evidence="1" id="KW-0812">Transmembrane</keyword>
<evidence type="ECO:0000256" key="1">
    <source>
        <dbReference type="SAM" id="Phobius"/>
    </source>
</evidence>
<organism evidence="2">
    <name type="scientific">uncultured Rubrobacteraceae bacterium</name>
    <dbReference type="NCBI Taxonomy" id="349277"/>
    <lineage>
        <taxon>Bacteria</taxon>
        <taxon>Bacillati</taxon>
        <taxon>Actinomycetota</taxon>
        <taxon>Rubrobacteria</taxon>
        <taxon>Rubrobacterales</taxon>
        <taxon>Rubrobacteraceae</taxon>
        <taxon>environmental samples</taxon>
    </lineage>
</organism>
<dbReference type="GO" id="GO:0005886">
    <property type="term" value="C:plasma membrane"/>
    <property type="evidence" value="ECO:0007669"/>
    <property type="project" value="InterPro"/>
</dbReference>
<dbReference type="Pfam" id="PF09515">
    <property type="entry name" value="Thia_YuaJ"/>
    <property type="match status" value="1"/>
</dbReference>